<dbReference type="Gene3D" id="3.90.1300.10">
    <property type="entry name" value="Amidase signature (AS) domain"/>
    <property type="match status" value="1"/>
</dbReference>
<dbReference type="Pfam" id="PF01425">
    <property type="entry name" value="Amidase"/>
    <property type="match status" value="2"/>
</dbReference>
<sequence length="489" mass="53742">MSMTWEAIATQKLNDRASRLRSYADWSLEGAAPSPSQKSITSLVHGRLTEREKSFFVTDVTDLAQRLASRECTAVEVITAFCKATYVAQELTNCITEIMFDQAFAQARELDDHISKTGKTIGPFHGVPISVKDRISVKGEDAACGYVAWAGKKIAQEDAPIVQILRAAGALIYVKTTNPQSLFVFETSSNIYGYTTNPYNRSLSSGGSSGGEGALIGARGSLLGVGSDILGSIVRSGQSCSPNEYTNISHRARVPSAWCGLYGLRPSTYRIPSPGSMAGYKGMENLVGVVGPMAHSVRDIELFCRTILEYEPWTIDFKTLHMPWNHSVAQRKEGRLLVIGIFIDDGVVAPHPPIVEALHRARNALVHAGHEVIDWEPMDHEQAIEVVSRLYMLDAGNEIRSVLDESGEPPIPSVARILVEAEKHGVSTLAESWEMNSKRDIFRARALAYWNETALRTTSRRPVDAVLCPASATLAPPHWTMRWFGYTAY</sequence>
<dbReference type="InterPro" id="IPR036928">
    <property type="entry name" value="AS_sf"/>
</dbReference>
<comment type="caution">
    <text evidence="5">The sequence shown here is derived from an EMBL/GenBank/DDBJ whole genome shotgun (WGS) entry which is preliminary data.</text>
</comment>
<accession>A0A8H7HJS1</accession>
<protein>
    <submittedName>
        <fullName evidence="5">Amidase</fullName>
    </submittedName>
</protein>
<feature type="active site" description="Charge relay system" evidence="3">
    <location>
        <position position="132"/>
    </location>
</feature>
<proteinExistence type="inferred from homology"/>
<evidence type="ECO:0000256" key="2">
    <source>
        <dbReference type="ARBA" id="ARBA00022801"/>
    </source>
</evidence>
<evidence type="ECO:0000313" key="6">
    <source>
        <dbReference type="Proteomes" id="UP000602905"/>
    </source>
</evidence>
<evidence type="ECO:0000313" key="5">
    <source>
        <dbReference type="EMBL" id="KAF8693911.1"/>
    </source>
</evidence>
<dbReference type="Proteomes" id="UP000602905">
    <property type="component" value="Unassembled WGS sequence"/>
</dbReference>
<reference evidence="5" key="1">
    <citation type="submission" date="2020-09" db="EMBL/GenBank/DDBJ databases">
        <title>Comparative genome analyses of four rice-infecting Rhizoctonia solani isolates reveal extensive enrichment of homogalacturonan modification genes.</title>
        <authorList>
            <person name="Lee D.-Y."/>
            <person name="Jeon J."/>
            <person name="Kim K.-T."/>
            <person name="Cheong K."/>
            <person name="Song H."/>
            <person name="Choi G."/>
            <person name="Ko J."/>
            <person name="Opiyo S.O."/>
            <person name="Zuo S."/>
            <person name="Madhav S."/>
            <person name="Lee Y.-H."/>
            <person name="Wang G.-L."/>
        </authorList>
    </citation>
    <scope>NUCLEOTIDE SEQUENCE</scope>
    <source>
        <strain evidence="5">AG1-IA WGL</strain>
    </source>
</reference>
<keyword evidence="2" id="KW-0378">Hydrolase</keyword>
<comment type="similarity">
    <text evidence="1">Belongs to the amidase family.</text>
</comment>
<feature type="non-terminal residue" evidence="5">
    <location>
        <position position="1"/>
    </location>
</feature>
<dbReference type="PIRSF" id="PIRSF001221">
    <property type="entry name" value="Amidase_fungi"/>
    <property type="match status" value="1"/>
</dbReference>
<feature type="domain" description="Amidase" evidence="4">
    <location>
        <begin position="76"/>
        <end position="234"/>
    </location>
</feature>
<dbReference type="AlphaFoldDB" id="A0A8H7HJS1"/>
<evidence type="ECO:0000259" key="4">
    <source>
        <dbReference type="Pfam" id="PF01425"/>
    </source>
</evidence>
<dbReference type="PANTHER" id="PTHR46072">
    <property type="entry name" value="AMIDASE-RELATED-RELATED"/>
    <property type="match status" value="1"/>
</dbReference>
<dbReference type="GO" id="GO:0016787">
    <property type="term" value="F:hydrolase activity"/>
    <property type="evidence" value="ECO:0007669"/>
    <property type="project" value="UniProtKB-KW"/>
</dbReference>
<feature type="active site" description="Acyl-ester intermediate" evidence="3">
    <location>
        <position position="232"/>
    </location>
</feature>
<dbReference type="SUPFAM" id="SSF75304">
    <property type="entry name" value="Amidase signature (AS) enzymes"/>
    <property type="match status" value="1"/>
</dbReference>
<name>A0A8H7HJS1_9AGAM</name>
<feature type="domain" description="Amidase" evidence="4">
    <location>
        <begin position="253"/>
        <end position="481"/>
    </location>
</feature>
<evidence type="ECO:0000256" key="1">
    <source>
        <dbReference type="ARBA" id="ARBA00009199"/>
    </source>
</evidence>
<dbReference type="OrthoDB" id="6428749at2759"/>
<gene>
    <name evidence="5" type="ORF">RHS03_08298</name>
</gene>
<organism evidence="5 6">
    <name type="scientific">Rhizoctonia solani</name>
    <dbReference type="NCBI Taxonomy" id="456999"/>
    <lineage>
        <taxon>Eukaryota</taxon>
        <taxon>Fungi</taxon>
        <taxon>Dikarya</taxon>
        <taxon>Basidiomycota</taxon>
        <taxon>Agaricomycotina</taxon>
        <taxon>Agaricomycetes</taxon>
        <taxon>Cantharellales</taxon>
        <taxon>Ceratobasidiaceae</taxon>
        <taxon>Rhizoctonia</taxon>
    </lineage>
</organism>
<feature type="active site" description="Charge relay system" evidence="3">
    <location>
        <position position="208"/>
    </location>
</feature>
<dbReference type="EMBL" id="JACYCD010000465">
    <property type="protein sequence ID" value="KAF8693911.1"/>
    <property type="molecule type" value="Genomic_DNA"/>
</dbReference>
<dbReference type="InterPro" id="IPR023631">
    <property type="entry name" value="Amidase_dom"/>
</dbReference>
<evidence type="ECO:0000256" key="3">
    <source>
        <dbReference type="PIRSR" id="PIRSR001221-1"/>
    </source>
</evidence>